<feature type="transmembrane region" description="Helical" evidence="1">
    <location>
        <begin position="12"/>
        <end position="35"/>
    </location>
</feature>
<keyword evidence="3" id="KW-1185">Reference proteome</keyword>
<protein>
    <submittedName>
        <fullName evidence="2">Uncharacterized protein</fullName>
    </submittedName>
</protein>
<name>A0A2Z7CT96_9LAMI</name>
<organism evidence="2 3">
    <name type="scientific">Dorcoceras hygrometricum</name>
    <dbReference type="NCBI Taxonomy" id="472368"/>
    <lineage>
        <taxon>Eukaryota</taxon>
        <taxon>Viridiplantae</taxon>
        <taxon>Streptophyta</taxon>
        <taxon>Embryophyta</taxon>
        <taxon>Tracheophyta</taxon>
        <taxon>Spermatophyta</taxon>
        <taxon>Magnoliopsida</taxon>
        <taxon>eudicotyledons</taxon>
        <taxon>Gunneridae</taxon>
        <taxon>Pentapetalae</taxon>
        <taxon>asterids</taxon>
        <taxon>lamiids</taxon>
        <taxon>Lamiales</taxon>
        <taxon>Gesneriaceae</taxon>
        <taxon>Didymocarpoideae</taxon>
        <taxon>Trichosporeae</taxon>
        <taxon>Loxocarpinae</taxon>
        <taxon>Dorcoceras</taxon>
    </lineage>
</organism>
<proteinExistence type="predicted"/>
<sequence length="129" mass="13734">MDVINFLNSFLLFSRLIAIWMLPSTTLLYSPYILVDNLTFPLSSITSNSRWASSLSLQSPNIDTAALPRNTLEAGRQGNAGIPRAAAAAGGGGLGATFRDDLELWKGCLLSRPGTAGTAVPLPILRTML</sequence>
<keyword evidence="1" id="KW-0812">Transmembrane</keyword>
<keyword evidence="1" id="KW-0472">Membrane</keyword>
<dbReference type="Proteomes" id="UP000250235">
    <property type="component" value="Unassembled WGS sequence"/>
</dbReference>
<dbReference type="EMBL" id="KQ992573">
    <property type="protein sequence ID" value="KZV50023.1"/>
    <property type="molecule type" value="Genomic_DNA"/>
</dbReference>
<gene>
    <name evidence="2" type="ORF">F511_12897</name>
</gene>
<dbReference type="AlphaFoldDB" id="A0A2Z7CT96"/>
<evidence type="ECO:0000313" key="2">
    <source>
        <dbReference type="EMBL" id="KZV50023.1"/>
    </source>
</evidence>
<keyword evidence="1" id="KW-1133">Transmembrane helix</keyword>
<evidence type="ECO:0000313" key="3">
    <source>
        <dbReference type="Proteomes" id="UP000250235"/>
    </source>
</evidence>
<evidence type="ECO:0000256" key="1">
    <source>
        <dbReference type="SAM" id="Phobius"/>
    </source>
</evidence>
<reference evidence="2 3" key="1">
    <citation type="journal article" date="2015" name="Proc. Natl. Acad. Sci. U.S.A.">
        <title>The resurrection genome of Boea hygrometrica: A blueprint for survival of dehydration.</title>
        <authorList>
            <person name="Xiao L."/>
            <person name="Yang G."/>
            <person name="Zhang L."/>
            <person name="Yang X."/>
            <person name="Zhao S."/>
            <person name="Ji Z."/>
            <person name="Zhou Q."/>
            <person name="Hu M."/>
            <person name="Wang Y."/>
            <person name="Chen M."/>
            <person name="Xu Y."/>
            <person name="Jin H."/>
            <person name="Xiao X."/>
            <person name="Hu G."/>
            <person name="Bao F."/>
            <person name="Hu Y."/>
            <person name="Wan P."/>
            <person name="Li L."/>
            <person name="Deng X."/>
            <person name="Kuang T."/>
            <person name="Xiang C."/>
            <person name="Zhu J.K."/>
            <person name="Oliver M.J."/>
            <person name="He Y."/>
        </authorList>
    </citation>
    <scope>NUCLEOTIDE SEQUENCE [LARGE SCALE GENOMIC DNA]</scope>
    <source>
        <strain evidence="3">cv. XS01</strain>
    </source>
</reference>
<accession>A0A2Z7CT96</accession>